<name>A0A0C2FAX2_9BILA</name>
<evidence type="ECO:0000313" key="1">
    <source>
        <dbReference type="EMBL" id="KIH43939.1"/>
    </source>
</evidence>
<organism evidence="1 2">
    <name type="scientific">Ancylostoma duodenale</name>
    <dbReference type="NCBI Taxonomy" id="51022"/>
    <lineage>
        <taxon>Eukaryota</taxon>
        <taxon>Metazoa</taxon>
        <taxon>Ecdysozoa</taxon>
        <taxon>Nematoda</taxon>
        <taxon>Chromadorea</taxon>
        <taxon>Rhabditida</taxon>
        <taxon>Rhabditina</taxon>
        <taxon>Rhabditomorpha</taxon>
        <taxon>Strongyloidea</taxon>
        <taxon>Ancylostomatidae</taxon>
        <taxon>Ancylostomatinae</taxon>
        <taxon>Ancylostoma</taxon>
    </lineage>
</organism>
<proteinExistence type="predicted"/>
<dbReference type="OrthoDB" id="7480412at2759"/>
<gene>
    <name evidence="1" type="ORF">ANCDUO_26048</name>
</gene>
<accession>A0A0C2FAX2</accession>
<protein>
    <submittedName>
        <fullName evidence="1">Uncharacterized protein</fullName>
    </submittedName>
</protein>
<keyword evidence="2" id="KW-1185">Reference proteome</keyword>
<sequence length="113" mass="13341">MMNNIAPEISRRRRAAWAASGSIREVKNQIKDPDRRVCTFNASVLPPKCFATETWPDNETIAGSMRTWHRALERCLLKTNRYQQWHQGLRSSDLREKSRLKDQLQHMEHLKHC</sequence>
<dbReference type="Proteomes" id="UP000054047">
    <property type="component" value="Unassembled WGS sequence"/>
</dbReference>
<dbReference type="EMBL" id="KN781553">
    <property type="protein sequence ID" value="KIH43939.1"/>
    <property type="molecule type" value="Genomic_DNA"/>
</dbReference>
<dbReference type="AlphaFoldDB" id="A0A0C2FAX2"/>
<evidence type="ECO:0000313" key="2">
    <source>
        <dbReference type="Proteomes" id="UP000054047"/>
    </source>
</evidence>
<reference evidence="1 2" key="1">
    <citation type="submission" date="2013-12" db="EMBL/GenBank/DDBJ databases">
        <title>Draft genome of the parsitic nematode Ancylostoma duodenale.</title>
        <authorList>
            <person name="Mitreva M."/>
        </authorList>
    </citation>
    <scope>NUCLEOTIDE SEQUENCE [LARGE SCALE GENOMIC DNA]</scope>
    <source>
        <strain evidence="1 2">Zhejiang</strain>
    </source>
</reference>